<feature type="compositionally biased region" description="Polar residues" evidence="1">
    <location>
        <begin position="323"/>
        <end position="343"/>
    </location>
</feature>
<feature type="compositionally biased region" description="Low complexity" evidence="1">
    <location>
        <begin position="280"/>
        <end position="291"/>
    </location>
</feature>
<feature type="region of interest" description="Disordered" evidence="1">
    <location>
        <begin position="517"/>
        <end position="583"/>
    </location>
</feature>
<proteinExistence type="predicted"/>
<feature type="chain" id="PRO_5043920638" evidence="2">
    <location>
        <begin position="35"/>
        <end position="724"/>
    </location>
</feature>
<feature type="region of interest" description="Disordered" evidence="1">
    <location>
        <begin position="266"/>
        <end position="362"/>
    </location>
</feature>
<name>A0AAV2H550_LYMST</name>
<feature type="region of interest" description="Disordered" evidence="1">
    <location>
        <begin position="485"/>
        <end position="505"/>
    </location>
</feature>
<feature type="compositionally biased region" description="Basic and acidic residues" evidence="1">
    <location>
        <begin position="158"/>
        <end position="170"/>
    </location>
</feature>
<reference evidence="3 4" key="1">
    <citation type="submission" date="2024-04" db="EMBL/GenBank/DDBJ databases">
        <authorList>
            <consortium name="Genoscope - CEA"/>
            <person name="William W."/>
        </authorList>
    </citation>
    <scope>NUCLEOTIDE SEQUENCE [LARGE SCALE GENOMIC DNA]</scope>
</reference>
<dbReference type="EMBL" id="CAXITT010000016">
    <property type="protein sequence ID" value="CAL1527339.1"/>
    <property type="molecule type" value="Genomic_DNA"/>
</dbReference>
<feature type="region of interest" description="Disordered" evidence="1">
    <location>
        <begin position="638"/>
        <end position="657"/>
    </location>
</feature>
<protein>
    <submittedName>
        <fullName evidence="3">Uncharacterized protein</fullName>
    </submittedName>
</protein>
<comment type="caution">
    <text evidence="3">The sequence shown here is derived from an EMBL/GenBank/DDBJ whole genome shotgun (WGS) entry which is preliminary data.</text>
</comment>
<evidence type="ECO:0000256" key="2">
    <source>
        <dbReference type="SAM" id="SignalP"/>
    </source>
</evidence>
<feature type="signal peptide" evidence="2">
    <location>
        <begin position="1"/>
        <end position="34"/>
    </location>
</feature>
<gene>
    <name evidence="3" type="ORF">GSLYS_00001516001</name>
</gene>
<feature type="compositionally biased region" description="Polar residues" evidence="1">
    <location>
        <begin position="127"/>
        <end position="157"/>
    </location>
</feature>
<evidence type="ECO:0000256" key="1">
    <source>
        <dbReference type="SAM" id="MobiDB-lite"/>
    </source>
</evidence>
<feature type="compositionally biased region" description="Polar residues" evidence="1">
    <location>
        <begin position="302"/>
        <end position="315"/>
    </location>
</feature>
<feature type="region of interest" description="Disordered" evidence="1">
    <location>
        <begin position="119"/>
        <end position="195"/>
    </location>
</feature>
<dbReference type="Proteomes" id="UP001497497">
    <property type="component" value="Unassembled WGS sequence"/>
</dbReference>
<accession>A0AAV2H550</accession>
<sequence length="724" mass="79495">MRIIKCSSQGISKDEFLFLFLLIPCSLMIDTSRAMNGDSANKFISALVKSLQTLCHGYVEFNDGIEIIGHLYLNIDSGSSFDYVVKEKVCKNAENSTVFVSKSFQAQAPAEECIIRKEKDDEHSVFEDSSNMSPTTGTSSRLQSAITSISNVLSGTQHDSHKSRLIDHSTHHPPSQNTSKRKREHNGSYSSMQPPYKYTTLQATSSSYFNSALSSAKQAGDRNHSEHFSNPPHSEFFGGESNQSSGMGHDDEDDLDLDVTFVKEEFESQRNSGQRGVTASRLSQDPSSSQSNMLHDSGGLGYSTNHHQAPQQFASGTAGDMGSLSQSFQDPSQLDMSQHSSQGPPNPRNDASAGPPSRMPEGVKPLCGYVHPDDAKKWMMFELLPGSGVYIHQENYNVVLSKTRQDRPDGKAMARYLMSCFWRQSELVGASIAEPPKPHQKSLDRGIIHAILGFCQHHSRELATDIRRTIQQKIGYAKFYFVKKTQDPDSPKTTPASISVEASPRRMSMEMARRGVGGLPLDLPMKAHTGRRGRRSSESLARGLPQSDELPMRLAQRGTPDVTNRNYSEITGDISSNDMISGRLPTSTSGDLISDRLQTDLSGRITAGDLTRRMSVDMSGRLSNDFSGRVPTDLTSRISADASNRLPDDLSTRSANNLSTRSSDISAVRMSSDISVRTPINPLEAMSVRTSETSLSDLANRMGSMPAGMSRGFLDMLNNIYPSN</sequence>
<evidence type="ECO:0000313" key="4">
    <source>
        <dbReference type="Proteomes" id="UP001497497"/>
    </source>
</evidence>
<feature type="region of interest" description="Disordered" evidence="1">
    <location>
        <begin position="215"/>
        <end position="254"/>
    </location>
</feature>
<keyword evidence="2" id="KW-0732">Signal</keyword>
<feature type="compositionally biased region" description="Polar residues" evidence="1">
    <location>
        <begin position="561"/>
        <end position="583"/>
    </location>
</feature>
<evidence type="ECO:0000313" key="3">
    <source>
        <dbReference type="EMBL" id="CAL1527339.1"/>
    </source>
</evidence>
<organism evidence="3 4">
    <name type="scientific">Lymnaea stagnalis</name>
    <name type="common">Great pond snail</name>
    <name type="synonym">Helix stagnalis</name>
    <dbReference type="NCBI Taxonomy" id="6523"/>
    <lineage>
        <taxon>Eukaryota</taxon>
        <taxon>Metazoa</taxon>
        <taxon>Spiralia</taxon>
        <taxon>Lophotrochozoa</taxon>
        <taxon>Mollusca</taxon>
        <taxon>Gastropoda</taxon>
        <taxon>Heterobranchia</taxon>
        <taxon>Euthyneura</taxon>
        <taxon>Panpulmonata</taxon>
        <taxon>Hygrophila</taxon>
        <taxon>Lymnaeoidea</taxon>
        <taxon>Lymnaeidae</taxon>
        <taxon>Lymnaea</taxon>
    </lineage>
</organism>
<dbReference type="AlphaFoldDB" id="A0AAV2H550"/>
<keyword evidence="4" id="KW-1185">Reference proteome</keyword>